<name>A0A6L5YQI6_9FIRM</name>
<keyword evidence="2" id="KW-1185">Reference proteome</keyword>
<evidence type="ECO:0000313" key="2">
    <source>
        <dbReference type="Proteomes" id="UP000474024"/>
    </source>
</evidence>
<reference evidence="1 2" key="1">
    <citation type="submission" date="2019-08" db="EMBL/GenBank/DDBJ databases">
        <title>In-depth cultivation of the pig gut microbiome towards novel bacterial diversity and tailored functional studies.</title>
        <authorList>
            <person name="Wylensek D."/>
            <person name="Hitch T.C.A."/>
            <person name="Clavel T."/>
        </authorList>
    </citation>
    <scope>NUCLEOTIDE SEQUENCE [LARGE SCALE GENOMIC DNA]</scope>
    <source>
        <strain evidence="1 2">MUC/MUC-530-WT-4D</strain>
    </source>
</reference>
<proteinExistence type="predicted"/>
<dbReference type="InterPro" id="IPR009711">
    <property type="entry name" value="UPF0473"/>
</dbReference>
<protein>
    <submittedName>
        <fullName evidence="1">DUF1292 domain-containing protein</fullName>
    </submittedName>
</protein>
<dbReference type="Pfam" id="PF06949">
    <property type="entry name" value="DUF1292"/>
    <property type="match status" value="1"/>
</dbReference>
<dbReference type="Proteomes" id="UP000474024">
    <property type="component" value="Unassembled WGS sequence"/>
</dbReference>
<gene>
    <name evidence="1" type="ORF">FYJ75_05910</name>
</gene>
<sequence length="108" mass="12561">MSKHEKATPVTEEEKDDIRVTLELDDGEVECKIFTIFDMGDQDYIALIPLDADGNENSNGDLYVYRYYEDEEGLPSVENITDDDEYEAVVDRFDEVQDEIMFNEMDDE</sequence>
<organism evidence="1 2">
    <name type="scientific">Roseburia porci</name>
    <dbReference type="NCBI Taxonomy" id="2605790"/>
    <lineage>
        <taxon>Bacteria</taxon>
        <taxon>Bacillati</taxon>
        <taxon>Bacillota</taxon>
        <taxon>Clostridia</taxon>
        <taxon>Lachnospirales</taxon>
        <taxon>Lachnospiraceae</taxon>
        <taxon>Roseburia</taxon>
    </lineage>
</organism>
<dbReference type="AlphaFoldDB" id="A0A6L5YQI6"/>
<dbReference type="EMBL" id="VUNI01000007">
    <property type="protein sequence ID" value="MST74575.1"/>
    <property type="molecule type" value="Genomic_DNA"/>
</dbReference>
<comment type="caution">
    <text evidence="1">The sequence shown here is derived from an EMBL/GenBank/DDBJ whole genome shotgun (WGS) entry which is preliminary data.</text>
</comment>
<dbReference type="RefSeq" id="WP_154429542.1">
    <property type="nucleotide sequence ID" value="NZ_VUNI01000007.1"/>
</dbReference>
<accession>A0A6L5YQI6</accession>
<evidence type="ECO:0000313" key="1">
    <source>
        <dbReference type="EMBL" id="MST74575.1"/>
    </source>
</evidence>